<dbReference type="PROSITE" id="PS51340">
    <property type="entry name" value="MOSC"/>
    <property type="match status" value="1"/>
</dbReference>
<dbReference type="AlphaFoldDB" id="A0A3M8P3J7"/>
<dbReference type="InterPro" id="IPR005302">
    <property type="entry name" value="MoCF_Sase_C"/>
</dbReference>
<dbReference type="Pfam" id="PF03475">
    <property type="entry name" value="YiiM_3-alpha"/>
    <property type="match status" value="1"/>
</dbReference>
<comment type="caution">
    <text evidence="2">The sequence shown here is derived from an EMBL/GenBank/DDBJ whole genome shotgun (WGS) entry which is preliminary data.</text>
</comment>
<dbReference type="PANTHER" id="PTHR30212:SF2">
    <property type="entry name" value="PROTEIN YIIM"/>
    <property type="match status" value="1"/>
</dbReference>
<evidence type="ECO:0000313" key="3">
    <source>
        <dbReference type="Proteomes" id="UP000275473"/>
    </source>
</evidence>
<dbReference type="EMBL" id="RIAX01000017">
    <property type="protein sequence ID" value="RNF38278.1"/>
    <property type="molecule type" value="Genomic_DNA"/>
</dbReference>
<gene>
    <name evidence="2" type="ORF">EEX84_15235</name>
</gene>
<dbReference type="InterPro" id="IPR011037">
    <property type="entry name" value="Pyrv_Knase-like_insert_dom_sf"/>
</dbReference>
<dbReference type="GO" id="GO:0003824">
    <property type="term" value="F:catalytic activity"/>
    <property type="evidence" value="ECO:0007669"/>
    <property type="project" value="InterPro"/>
</dbReference>
<proteinExistence type="predicted"/>
<dbReference type="OrthoDB" id="9786134at2"/>
<organism evidence="2 3">
    <name type="scientific">Planococcus salinus</name>
    <dbReference type="NCBI Taxonomy" id="1848460"/>
    <lineage>
        <taxon>Bacteria</taxon>
        <taxon>Bacillati</taxon>
        <taxon>Bacillota</taxon>
        <taxon>Bacilli</taxon>
        <taxon>Bacillales</taxon>
        <taxon>Caryophanaceae</taxon>
        <taxon>Planococcus</taxon>
    </lineage>
</organism>
<name>A0A3M8P3J7_9BACL</name>
<dbReference type="RefSeq" id="WP_123166509.1">
    <property type="nucleotide sequence ID" value="NZ_RIAX01000017.1"/>
</dbReference>
<sequence length="231" mass="26466">MTKRRGRKPVRNFDDVEIKYFAVGLPEKMEYGKGKEMETAIRKKEVQEVFLSKEGFKGDGVADTKNHGGPDRAVCIYPYEHYAFWNDYFSKALPPAAFGENLTVTNMLEEQVYIGDIFRIGEAVVQVTQGRVPCNTIDRRLDMTPLLKGMVKTGFSGYLCRVLEEGTIRSDSKISLVKEHPEQVSVLFANHLYFHQPKNKEGLEKVLRVEELAEKWRKALTERLMKLSANN</sequence>
<dbReference type="SUPFAM" id="SSF50800">
    <property type="entry name" value="PK beta-barrel domain-like"/>
    <property type="match status" value="1"/>
</dbReference>
<dbReference type="InterPro" id="IPR005163">
    <property type="entry name" value="Tri_helical_YiiM-like"/>
</dbReference>
<dbReference type="GO" id="GO:0030151">
    <property type="term" value="F:molybdenum ion binding"/>
    <property type="evidence" value="ECO:0007669"/>
    <property type="project" value="InterPro"/>
</dbReference>
<reference evidence="2 3" key="1">
    <citation type="journal article" date="2018" name="Int. J. Syst. Evol. Microbiol.">
        <title>Planococcus salinus sp. nov., a moderately halophilic bacterium isolated from a saline-alkali soil.</title>
        <authorList>
            <person name="Gan L."/>
        </authorList>
    </citation>
    <scope>NUCLEOTIDE SEQUENCE [LARGE SCALE GENOMIC DNA]</scope>
    <source>
        <strain evidence="2 3">LCB217</strain>
    </source>
</reference>
<feature type="domain" description="MOSC" evidence="1">
    <location>
        <begin position="43"/>
        <end position="177"/>
    </location>
</feature>
<protein>
    <submittedName>
        <fullName evidence="2">MOSC domain-containing protein</fullName>
    </submittedName>
</protein>
<accession>A0A3M8P3J7</accession>
<dbReference type="InterPro" id="IPR052353">
    <property type="entry name" value="Benzoxazolinone_Detox_Enz"/>
</dbReference>
<dbReference type="Pfam" id="PF03473">
    <property type="entry name" value="MOSC"/>
    <property type="match status" value="1"/>
</dbReference>
<keyword evidence="3" id="KW-1185">Reference proteome</keyword>
<dbReference type="Proteomes" id="UP000275473">
    <property type="component" value="Unassembled WGS sequence"/>
</dbReference>
<dbReference type="PANTHER" id="PTHR30212">
    <property type="entry name" value="PROTEIN YIIM"/>
    <property type="match status" value="1"/>
</dbReference>
<evidence type="ECO:0000259" key="1">
    <source>
        <dbReference type="PROSITE" id="PS51340"/>
    </source>
</evidence>
<dbReference type="Gene3D" id="2.40.33.20">
    <property type="entry name" value="PK beta-barrel domain-like"/>
    <property type="match status" value="1"/>
</dbReference>
<dbReference type="GO" id="GO:0030170">
    <property type="term" value="F:pyridoxal phosphate binding"/>
    <property type="evidence" value="ECO:0007669"/>
    <property type="project" value="InterPro"/>
</dbReference>
<evidence type="ECO:0000313" key="2">
    <source>
        <dbReference type="EMBL" id="RNF38278.1"/>
    </source>
</evidence>